<protein>
    <submittedName>
        <fullName evidence="3">Tyrosine-protein phosphatase</fullName>
    </submittedName>
</protein>
<keyword evidence="4" id="KW-1185">Reference proteome</keyword>
<proteinExistence type="inferred from homology"/>
<feature type="domain" description="Tyrosine specific protein phosphatases" evidence="2">
    <location>
        <begin position="162"/>
        <end position="202"/>
    </location>
</feature>
<evidence type="ECO:0000313" key="3">
    <source>
        <dbReference type="EMBL" id="MBC8746446.1"/>
    </source>
</evidence>
<comment type="caution">
    <text evidence="3">The sequence shown here is derived from an EMBL/GenBank/DDBJ whole genome shotgun (WGS) entry which is preliminary data.</text>
</comment>
<dbReference type="PANTHER" id="PTHR31126">
    <property type="entry name" value="TYROSINE-PROTEIN PHOSPHATASE"/>
    <property type="match status" value="1"/>
</dbReference>
<dbReference type="InterPro" id="IPR016130">
    <property type="entry name" value="Tyr_Pase_AS"/>
</dbReference>
<evidence type="ECO:0000256" key="1">
    <source>
        <dbReference type="ARBA" id="ARBA00009580"/>
    </source>
</evidence>
<reference evidence="3 4" key="1">
    <citation type="submission" date="2019-09" db="EMBL/GenBank/DDBJ databases">
        <title>Paraburkholderia podalyriae sp. nov., A South African Podalyria-associated rhizobium.</title>
        <authorList>
            <person name="Mavima L."/>
            <person name="Beukes C.W."/>
            <person name="Palmer M."/>
            <person name="De Meyer S.E."/>
            <person name="James E.K."/>
            <person name="Maluk M."/>
            <person name="Avontuur J.R."/>
            <person name="Chan W.Y."/>
            <person name="Venter S.N."/>
            <person name="Steenkamp E.T."/>
        </authorList>
    </citation>
    <scope>NUCLEOTIDE SEQUENCE [LARGE SCALE GENOMIC DNA]</scope>
    <source>
        <strain evidence="3 4">WC7.3b</strain>
    </source>
</reference>
<dbReference type="InterPro" id="IPR029021">
    <property type="entry name" value="Prot-tyrosine_phosphatase-like"/>
</dbReference>
<dbReference type="PROSITE" id="PS50056">
    <property type="entry name" value="TYR_PHOSPHATASE_2"/>
    <property type="match status" value="1"/>
</dbReference>
<gene>
    <name evidence="3" type="ORF">F6X42_07450</name>
</gene>
<name>A0ABR7PJ97_9BURK</name>
<comment type="similarity">
    <text evidence="1">Belongs to the protein-tyrosine phosphatase family.</text>
</comment>
<dbReference type="InterPro" id="IPR026893">
    <property type="entry name" value="Tyr/Ser_Pase_IphP-type"/>
</dbReference>
<evidence type="ECO:0000259" key="2">
    <source>
        <dbReference type="PROSITE" id="PS50056"/>
    </source>
</evidence>
<dbReference type="Pfam" id="PF13350">
    <property type="entry name" value="Y_phosphatase3"/>
    <property type="match status" value="1"/>
</dbReference>
<accession>A0ABR7PJ97</accession>
<evidence type="ECO:0000313" key="4">
    <source>
        <dbReference type="Proteomes" id="UP000736373"/>
    </source>
</evidence>
<sequence length="295" mass="33003">MIFVRAMAPLPVARRFHNAIHRLAERWLAVIKQCVSAFDMNTNLMLDGAPNFRHLGGMPTRDGRRIRSGRLFRSGSLAALTVRDRDIVAKLGIRLICDLRSDGERTAAPNRWRHDQGVEEMHMDISADLRAGDSTLLEILKREPNAQGARRMMLQTYRNLPAAFARPLRGLFTRLADDDCLPVIFHCTAGKDRTGFLVAIILHALGVSRETIYRDYLSGAGSERLRESAAQAMTIHFGLILDASIIDVLAGVDERYLDEAFAAMAASHGSVDRYLEHTAGLDRSQLCRLRDILLE</sequence>
<dbReference type="SUPFAM" id="SSF52799">
    <property type="entry name" value="(Phosphotyrosine protein) phosphatases II"/>
    <property type="match status" value="1"/>
</dbReference>
<dbReference type="Gene3D" id="3.90.190.10">
    <property type="entry name" value="Protein tyrosine phosphatase superfamily"/>
    <property type="match status" value="1"/>
</dbReference>
<dbReference type="PANTHER" id="PTHR31126:SF1">
    <property type="entry name" value="TYROSINE SPECIFIC PROTEIN PHOSPHATASES DOMAIN-CONTAINING PROTEIN"/>
    <property type="match status" value="1"/>
</dbReference>
<dbReference type="EMBL" id="VZQQ01000005">
    <property type="protein sequence ID" value="MBC8746446.1"/>
    <property type="molecule type" value="Genomic_DNA"/>
</dbReference>
<dbReference type="Proteomes" id="UP000736373">
    <property type="component" value="Unassembled WGS sequence"/>
</dbReference>
<dbReference type="PROSITE" id="PS00383">
    <property type="entry name" value="TYR_PHOSPHATASE_1"/>
    <property type="match status" value="1"/>
</dbReference>
<organism evidence="3 4">
    <name type="scientific">Paraburkholderia podalyriae</name>
    <dbReference type="NCBI Taxonomy" id="1938811"/>
    <lineage>
        <taxon>Bacteria</taxon>
        <taxon>Pseudomonadati</taxon>
        <taxon>Pseudomonadota</taxon>
        <taxon>Betaproteobacteria</taxon>
        <taxon>Burkholderiales</taxon>
        <taxon>Burkholderiaceae</taxon>
        <taxon>Paraburkholderia</taxon>
    </lineage>
</organism>
<dbReference type="InterPro" id="IPR000387">
    <property type="entry name" value="Tyr_Pase_dom"/>
</dbReference>